<dbReference type="Proteomes" id="UP000789390">
    <property type="component" value="Unassembled WGS sequence"/>
</dbReference>
<evidence type="ECO:0000256" key="5">
    <source>
        <dbReference type="SAM" id="MobiDB-lite"/>
    </source>
</evidence>
<feature type="region of interest" description="Disordered" evidence="5">
    <location>
        <begin position="1049"/>
        <end position="1070"/>
    </location>
</feature>
<gene>
    <name evidence="8" type="ORF">DGAL_LOCUS10423</name>
</gene>
<evidence type="ECO:0000313" key="9">
    <source>
        <dbReference type="Proteomes" id="UP000789390"/>
    </source>
</evidence>
<organism evidence="8 9">
    <name type="scientific">Daphnia galeata</name>
    <dbReference type="NCBI Taxonomy" id="27404"/>
    <lineage>
        <taxon>Eukaryota</taxon>
        <taxon>Metazoa</taxon>
        <taxon>Ecdysozoa</taxon>
        <taxon>Arthropoda</taxon>
        <taxon>Crustacea</taxon>
        <taxon>Branchiopoda</taxon>
        <taxon>Diplostraca</taxon>
        <taxon>Cladocera</taxon>
        <taxon>Anomopoda</taxon>
        <taxon>Daphniidae</taxon>
        <taxon>Daphnia</taxon>
    </lineage>
</organism>
<comment type="subcellular location">
    <subcellularLocation>
        <location evidence="1">Cytoplasm</location>
    </subcellularLocation>
</comment>
<dbReference type="Gene3D" id="3.80.10.10">
    <property type="entry name" value="Ribonuclease Inhibitor"/>
    <property type="match status" value="1"/>
</dbReference>
<dbReference type="PANTHER" id="PTHR15454:SF56">
    <property type="entry name" value="PROTEIN PHOSPHATASE 1 REGULATORY SUBUNIT 7-RELATED"/>
    <property type="match status" value="1"/>
</dbReference>
<feature type="compositionally biased region" description="Low complexity" evidence="5">
    <location>
        <begin position="763"/>
        <end position="781"/>
    </location>
</feature>
<feature type="domain" description="PLEKHM2 PH" evidence="6">
    <location>
        <begin position="888"/>
        <end position="1021"/>
    </location>
</feature>
<name>A0A8J2WQ10_9CRUS</name>
<feature type="compositionally biased region" description="Low complexity" evidence="5">
    <location>
        <begin position="838"/>
        <end position="878"/>
    </location>
</feature>
<feature type="domain" description="STK11-interacting protein C-terminal PH" evidence="7">
    <location>
        <begin position="1103"/>
        <end position="1211"/>
    </location>
</feature>
<feature type="region of interest" description="Disordered" evidence="5">
    <location>
        <begin position="377"/>
        <end position="417"/>
    </location>
</feature>
<keyword evidence="9" id="KW-1185">Reference proteome</keyword>
<dbReference type="PANTHER" id="PTHR15454">
    <property type="entry name" value="NISCHARIN RELATED"/>
    <property type="match status" value="1"/>
</dbReference>
<dbReference type="PROSITE" id="PS51450">
    <property type="entry name" value="LRR"/>
    <property type="match status" value="2"/>
</dbReference>
<keyword evidence="3" id="KW-0433">Leucine-rich repeat</keyword>
<dbReference type="InterPro" id="IPR032675">
    <property type="entry name" value="LRR_dom_sf"/>
</dbReference>
<feature type="region of interest" description="Disordered" evidence="5">
    <location>
        <begin position="761"/>
        <end position="781"/>
    </location>
</feature>
<feature type="compositionally biased region" description="Polar residues" evidence="5">
    <location>
        <begin position="1"/>
        <end position="10"/>
    </location>
</feature>
<dbReference type="AlphaFoldDB" id="A0A8J2WQ10"/>
<evidence type="ECO:0000256" key="2">
    <source>
        <dbReference type="ARBA" id="ARBA00022490"/>
    </source>
</evidence>
<feature type="region of interest" description="Disordered" evidence="5">
    <location>
        <begin position="1"/>
        <end position="20"/>
    </location>
</feature>
<sequence>MQSLFSNRRSTMAPAANSDTTQQSRLQDIIFLLHNKRESLAACRSRLSLTSRQIQDICSALYSSSLHLQHAESSSLHNLLSYVKAIKIVPEPASSPLLLNETINLSPFHQLTHLEVRNVPILHIIHLSQLRSQLHHLVLYACLDSLDEALQGCGGDKCSDTFLWSELHSLHVTSCQKIDLGTGLQLAPWLKTLNLTFNELTDNSIQSLSTLLTLHSLSLDFNSLQRIPVLAPSARTTLKVLRLRQNQLDSLRGVEQLVSLEELDVAYNCISSGEALSALSSLTHLIKLSLEFNPISYVKDYRQVVLRRVSSGVNRKKFRLDEQPLNSIDKDAVGTMAALYSIQPELSGSWSAPRLLQQQQTTVVISAVDDAIEENAQQSLNPDGSETQNSFSNSGRLRPSPTSVKTSNSPSVTPINPLTLSAVKRRKASRMREVEIADPQIVPPTDRDAFLKPDQNTVVSITEALTTPLEQPPPSTDSGHLTTKQRVEELRRVFGQENWLTSQAGNEVRLLLGWQETETKFKQQSTTNNGTDVKSPPVQEVKTAENSLGKDDAIVVLESESGLNVSAEDDSIIASQNDSNDEETDDLHIFVVQRQINSECQEERLMTISAAYLCEKDSLSGQTLSCWKRSSLQGMTVLQKSCTSRPIVRVQLTFYSAFRNSNEPIYDMEQDDFNELEKIFANCSESSATVANAEKEDRLLRDDMSCMKCDGKFPLMRAAIRLRSSAVSSPLLKGQLEEYSVCPFCSSDMVFAVEQQQQQPIDVSGSESMSSSSNQSGSDVVVASNEPYSSVISVGEEVSDTSEEGSVEVVMDKVMRLASMTDYSVSPLNANGSNFNTKSTGKSLSSRSQSSKSSSQASHKNGSSAVRSNSSVRSGSSSVPPFTYSYADFSQVDHRLRLYCEMFLLGHQNEEFYGLIKVDLVTMNASPMDEELNPIPALLVVTSHKVYFLRITGSPNSEQPEKWLNLETSYPLNQLVNMLIVIGNQGVVLKFGTSWSHLILLRDQRRTKNVTHFLTDTLEKSGLTVPPWKTDLMADQWLALDGLVRGDQDTVSTGSADDGETDGVGSTKTTTRFMPDSNSRVFLFCVNCQVEWGNSKQQQNHQQTASYSNTALMVTSDRMALVRGDPRWLMNNQVQFRTWGVSLLSLQQLVNLVSLESFVSKPEQIRCYFLDEASGMEEKWTVSLATREAVDQLIEAVRYPWEAVFSVELDINELDE</sequence>
<accession>A0A8J2WQ10</accession>
<evidence type="ECO:0000256" key="3">
    <source>
        <dbReference type="ARBA" id="ARBA00022614"/>
    </source>
</evidence>
<evidence type="ECO:0000259" key="7">
    <source>
        <dbReference type="Pfam" id="PF25624"/>
    </source>
</evidence>
<feature type="region of interest" description="Disordered" evidence="5">
    <location>
        <begin position="829"/>
        <end position="879"/>
    </location>
</feature>
<evidence type="ECO:0000256" key="1">
    <source>
        <dbReference type="ARBA" id="ARBA00004496"/>
    </source>
</evidence>
<dbReference type="InterPro" id="IPR057288">
    <property type="entry name" value="PH_PLEKHM2"/>
</dbReference>
<reference evidence="8" key="1">
    <citation type="submission" date="2021-11" db="EMBL/GenBank/DDBJ databases">
        <authorList>
            <person name="Schell T."/>
        </authorList>
    </citation>
    <scope>NUCLEOTIDE SEQUENCE</scope>
    <source>
        <strain evidence="8">M5</strain>
    </source>
</reference>
<dbReference type="EMBL" id="CAKKLH010000257">
    <property type="protein sequence ID" value="CAH0107135.1"/>
    <property type="molecule type" value="Genomic_DNA"/>
</dbReference>
<evidence type="ECO:0000259" key="6">
    <source>
        <dbReference type="Pfam" id="PF23142"/>
    </source>
</evidence>
<dbReference type="Pfam" id="PF13516">
    <property type="entry name" value="LRR_6"/>
    <property type="match status" value="1"/>
</dbReference>
<dbReference type="GO" id="GO:0005737">
    <property type="term" value="C:cytoplasm"/>
    <property type="evidence" value="ECO:0007669"/>
    <property type="project" value="UniProtKB-SubCell"/>
</dbReference>
<keyword evidence="2" id="KW-0963">Cytoplasm</keyword>
<proteinExistence type="predicted"/>
<dbReference type="Pfam" id="PF13855">
    <property type="entry name" value="LRR_8"/>
    <property type="match status" value="1"/>
</dbReference>
<comment type="caution">
    <text evidence="8">The sequence shown here is derived from an EMBL/GenBank/DDBJ whole genome shotgun (WGS) entry which is preliminary data.</text>
</comment>
<dbReference type="InterPro" id="IPR057676">
    <property type="entry name" value="PH_S11IP_C"/>
</dbReference>
<evidence type="ECO:0000313" key="8">
    <source>
        <dbReference type="EMBL" id="CAH0107135.1"/>
    </source>
</evidence>
<dbReference type="InterPro" id="IPR001611">
    <property type="entry name" value="Leu-rich_rpt"/>
</dbReference>
<evidence type="ECO:0000256" key="4">
    <source>
        <dbReference type="ARBA" id="ARBA00022737"/>
    </source>
</evidence>
<evidence type="ECO:0008006" key="10">
    <source>
        <dbReference type="Google" id="ProtNLM"/>
    </source>
</evidence>
<dbReference type="SUPFAM" id="SSF52075">
    <property type="entry name" value="Outer arm dynein light chain 1"/>
    <property type="match status" value="1"/>
</dbReference>
<dbReference type="Pfam" id="PF25624">
    <property type="entry name" value="PH_S11IP_C"/>
    <property type="match status" value="1"/>
</dbReference>
<dbReference type="OrthoDB" id="6351323at2759"/>
<protein>
    <recommendedName>
        <fullName evidence="10">Serine/threonine-protein kinase 11-interacting protein</fullName>
    </recommendedName>
</protein>
<keyword evidence="4" id="KW-0677">Repeat</keyword>
<dbReference type="Pfam" id="PF23142">
    <property type="entry name" value="PH_PLEKHM2"/>
    <property type="match status" value="1"/>
</dbReference>